<dbReference type="AlphaFoldDB" id="A0AA36CUC3"/>
<sequence>MAIDTGRMKIMYIVVVGLAYFANRWYRTPKIPDHLLHHPAVFVPGLIDENIAEELLEMAKEMKEFPTNLNDLTFYDTVYEHIGEAQKIGDDGKCADSFLVPNKKGDLCVFPNRIDVARHFMMYGGVEGKKEKFEISASRLLSFGRYIFNASAYPTVMALFETQKFNDGAQSICPAHKPVLDPFQFNFIIQVPGQSVALHLDAVYFTHATRFEYPMWLLAVMAHSGLYQDEFIDQVQAVGYFHRWTDANRGGKFVYYLNNSLSAYHEEPLARAGSFVDGSKVIHAATIYYPHRQPPIMDKSADNKLVYQGADKWTLTSNGNALKTFKTDDLRMTIVYRARCFESEAKKEEFKRIRETKEGVKHVDEILEDLKKDLVARFGYTKAALEGLSRYQLGMLLLDVYIKYPLPPAGLIPVNYCLADRLYPWLKPLIDKIC</sequence>
<accession>A0AA36CUC3</accession>
<evidence type="ECO:0000313" key="1">
    <source>
        <dbReference type="EMBL" id="CAJ0574989.1"/>
    </source>
</evidence>
<dbReference type="Proteomes" id="UP001177023">
    <property type="component" value="Unassembled WGS sequence"/>
</dbReference>
<name>A0AA36CUC3_9BILA</name>
<reference evidence="1" key="1">
    <citation type="submission" date="2023-06" db="EMBL/GenBank/DDBJ databases">
        <authorList>
            <person name="Delattre M."/>
        </authorList>
    </citation>
    <scope>NUCLEOTIDE SEQUENCE</scope>
    <source>
        <strain evidence="1">AF72</strain>
    </source>
</reference>
<proteinExistence type="predicted"/>
<comment type="caution">
    <text evidence="1">The sequence shown here is derived from an EMBL/GenBank/DDBJ whole genome shotgun (WGS) entry which is preliminary data.</text>
</comment>
<keyword evidence="2" id="KW-1185">Reference proteome</keyword>
<organism evidence="1 2">
    <name type="scientific">Mesorhabditis spiculigera</name>
    <dbReference type="NCBI Taxonomy" id="96644"/>
    <lineage>
        <taxon>Eukaryota</taxon>
        <taxon>Metazoa</taxon>
        <taxon>Ecdysozoa</taxon>
        <taxon>Nematoda</taxon>
        <taxon>Chromadorea</taxon>
        <taxon>Rhabditida</taxon>
        <taxon>Rhabditina</taxon>
        <taxon>Rhabditomorpha</taxon>
        <taxon>Rhabditoidea</taxon>
        <taxon>Rhabditidae</taxon>
        <taxon>Mesorhabditinae</taxon>
        <taxon>Mesorhabditis</taxon>
    </lineage>
</organism>
<gene>
    <name evidence="1" type="ORF">MSPICULIGERA_LOCUS13309</name>
</gene>
<dbReference type="EMBL" id="CATQJA010002635">
    <property type="protein sequence ID" value="CAJ0574989.1"/>
    <property type="molecule type" value="Genomic_DNA"/>
</dbReference>
<evidence type="ECO:0000313" key="2">
    <source>
        <dbReference type="Proteomes" id="UP001177023"/>
    </source>
</evidence>
<protein>
    <submittedName>
        <fullName evidence="1">Uncharacterized protein</fullName>
    </submittedName>
</protein>
<feature type="non-terminal residue" evidence="1">
    <location>
        <position position="434"/>
    </location>
</feature>